<keyword evidence="2" id="KW-1185">Reference proteome</keyword>
<dbReference type="PANTHER" id="PTHR43393:SF3">
    <property type="entry name" value="LYSINE DECARBOXYLASE-LIKE PROTEIN"/>
    <property type="match status" value="1"/>
</dbReference>
<dbReference type="InterPro" id="IPR052341">
    <property type="entry name" value="LOG_family_nucleotidases"/>
</dbReference>
<dbReference type="InterPro" id="IPR041164">
    <property type="entry name" value="LDcluster4"/>
</dbReference>
<dbReference type="Gene3D" id="3.40.50.450">
    <property type="match status" value="1"/>
</dbReference>
<evidence type="ECO:0000313" key="1">
    <source>
        <dbReference type="EMBL" id="CAI4034184.1"/>
    </source>
</evidence>
<dbReference type="EMBL" id="OX365700">
    <property type="protein sequence ID" value="CAI4034184.1"/>
    <property type="molecule type" value="Genomic_DNA"/>
</dbReference>
<protein>
    <submittedName>
        <fullName evidence="1">Cytochrome</fullName>
    </submittedName>
</protein>
<name>A0AA86N3U2_9BACT</name>
<dbReference type="SUPFAM" id="SSF102405">
    <property type="entry name" value="MCP/YpsA-like"/>
    <property type="match status" value="1"/>
</dbReference>
<dbReference type="InterPro" id="IPR005268">
    <property type="entry name" value="CHP00725"/>
</dbReference>
<dbReference type="Pfam" id="PF18306">
    <property type="entry name" value="LDcluster4"/>
    <property type="match status" value="1"/>
</dbReference>
<dbReference type="AlphaFoldDB" id="A0AA86N3U2"/>
<dbReference type="NCBIfam" id="TIGR00725">
    <property type="entry name" value="TIGR00725 family protein"/>
    <property type="match status" value="1"/>
</dbReference>
<dbReference type="GO" id="GO:0005829">
    <property type="term" value="C:cytosol"/>
    <property type="evidence" value="ECO:0007669"/>
    <property type="project" value="TreeGrafter"/>
</dbReference>
<evidence type="ECO:0000313" key="2">
    <source>
        <dbReference type="Proteomes" id="UP001179121"/>
    </source>
</evidence>
<dbReference type="Proteomes" id="UP001179121">
    <property type="component" value="Chromosome"/>
</dbReference>
<organism evidence="1 2">
    <name type="scientific">Nitrospira tepida</name>
    <dbReference type="NCBI Taxonomy" id="2973512"/>
    <lineage>
        <taxon>Bacteria</taxon>
        <taxon>Pseudomonadati</taxon>
        <taxon>Nitrospirota</taxon>
        <taxon>Nitrospiria</taxon>
        <taxon>Nitrospirales</taxon>
        <taxon>Nitrospiraceae</taxon>
        <taxon>Nitrospira</taxon>
    </lineage>
</organism>
<dbReference type="PANTHER" id="PTHR43393">
    <property type="entry name" value="CYTOKININ RIBOSIDE 5'-MONOPHOSPHATE PHOSPHORIBOHYDROLASE"/>
    <property type="match status" value="1"/>
</dbReference>
<sequence length="172" mass="17827">MATRRSGLQRGTRRPVIGVMGPAKAGVRELEDARLLGELIARQGWILLTGGRASGVMEAASQGAKAVSGSLTVGILPDEKTKVSRYVDLAILTDLGNARNNVNVMSSDVIVACGLGGAGTVSEVALALKAKKHVILLDAEKTGAGLFRNLAPQLVSTAASPEEAVQMIKDLL</sequence>
<accession>A0AA86N3U2</accession>
<proteinExistence type="predicted"/>
<dbReference type="KEGG" id="nti:DNFV4_04628"/>
<reference evidence="1" key="1">
    <citation type="submission" date="2022-10" db="EMBL/GenBank/DDBJ databases">
        <authorList>
            <person name="Koch H."/>
        </authorList>
    </citation>
    <scope>NUCLEOTIDE SEQUENCE</scope>
    <source>
        <strain evidence="1">DNF</strain>
    </source>
</reference>
<gene>
    <name evidence="1" type="ORF">DNFV4_04628</name>
</gene>